<dbReference type="Pfam" id="PF01817">
    <property type="entry name" value="CM_2"/>
    <property type="match status" value="1"/>
</dbReference>
<dbReference type="InterPro" id="IPR036263">
    <property type="entry name" value="Chorismate_II_sf"/>
</dbReference>
<dbReference type="AlphaFoldDB" id="M2P9N0"/>
<evidence type="ECO:0000256" key="17">
    <source>
        <dbReference type="ARBA" id="ARBA00031520"/>
    </source>
</evidence>
<evidence type="ECO:0000256" key="1">
    <source>
        <dbReference type="ARBA" id="ARBA00000824"/>
    </source>
</evidence>
<dbReference type="EC" id="4.2.1.51" evidence="6"/>
<dbReference type="Pfam" id="PF00800">
    <property type="entry name" value="PDT"/>
    <property type="match status" value="1"/>
</dbReference>
<dbReference type="PANTHER" id="PTHR21022:SF19">
    <property type="entry name" value="PREPHENATE DEHYDRATASE-RELATED"/>
    <property type="match status" value="1"/>
</dbReference>
<keyword evidence="24" id="KW-1185">Reference proteome</keyword>
<dbReference type="InterPro" id="IPR018528">
    <property type="entry name" value="Preph_deHydtase_CS"/>
</dbReference>
<evidence type="ECO:0000256" key="15">
    <source>
        <dbReference type="ARBA" id="ARBA00023268"/>
    </source>
</evidence>
<dbReference type="PIRSF" id="PIRSF001500">
    <property type="entry name" value="Chor_mut_pdt_Ppr"/>
    <property type="match status" value="1"/>
</dbReference>
<dbReference type="InterPro" id="IPR011279">
    <property type="entry name" value="Chorismate_mutase_GmP"/>
</dbReference>
<dbReference type="SUPFAM" id="SSF48600">
    <property type="entry name" value="Chorismate mutase II"/>
    <property type="match status" value="1"/>
</dbReference>
<keyword evidence="9" id="KW-0963">Cytoplasm</keyword>
<evidence type="ECO:0000259" key="21">
    <source>
        <dbReference type="PROSITE" id="PS51171"/>
    </source>
</evidence>
<dbReference type="EMBL" id="AGEJ01000011">
    <property type="protein sequence ID" value="EMD17042.1"/>
    <property type="molecule type" value="Genomic_DNA"/>
</dbReference>
<proteinExistence type="predicted"/>
<name>M2P9N0_9FIRM</name>
<evidence type="ECO:0000259" key="22">
    <source>
        <dbReference type="PROSITE" id="PS51671"/>
    </source>
</evidence>
<comment type="pathway">
    <text evidence="5">Metabolic intermediate biosynthesis; prephenate biosynthesis; prephenate from chorismate: step 1/1.</text>
</comment>
<dbReference type="RefSeq" id="WP_004801895.1">
    <property type="nucleotide sequence ID" value="NZ_KB446647.1"/>
</dbReference>
<evidence type="ECO:0000256" key="2">
    <source>
        <dbReference type="ARBA" id="ARBA00002364"/>
    </source>
</evidence>
<dbReference type="InterPro" id="IPR036979">
    <property type="entry name" value="CM_dom_sf"/>
</dbReference>
<dbReference type="InterPro" id="IPR002701">
    <property type="entry name" value="CM_II_prokaryot"/>
</dbReference>
<keyword evidence="14" id="KW-0456">Lyase</keyword>
<dbReference type="SUPFAM" id="SSF53850">
    <property type="entry name" value="Periplasmic binding protein-like II"/>
    <property type="match status" value="1"/>
</dbReference>
<keyword evidence="15" id="KW-0511">Multifunctional enzyme</keyword>
<comment type="subcellular location">
    <subcellularLocation>
        <location evidence="3">Cytoplasm</location>
    </subcellularLocation>
</comment>
<evidence type="ECO:0000256" key="8">
    <source>
        <dbReference type="ARBA" id="ARBA00021872"/>
    </source>
</evidence>
<comment type="catalytic activity">
    <reaction evidence="1">
        <text>chorismate = prephenate</text>
        <dbReference type="Rhea" id="RHEA:13897"/>
        <dbReference type="ChEBI" id="CHEBI:29748"/>
        <dbReference type="ChEBI" id="CHEBI:29934"/>
        <dbReference type="EC" id="5.4.99.5"/>
    </reaction>
</comment>
<dbReference type="CDD" id="cd04905">
    <property type="entry name" value="ACT_CM-PDT"/>
    <property type="match status" value="1"/>
</dbReference>
<dbReference type="GO" id="GO:0009094">
    <property type="term" value="P:L-phenylalanine biosynthetic process"/>
    <property type="evidence" value="ECO:0007669"/>
    <property type="project" value="UniProtKB-UniPathway"/>
</dbReference>
<dbReference type="Proteomes" id="UP000011758">
    <property type="component" value="Unassembled WGS sequence"/>
</dbReference>
<dbReference type="PANTHER" id="PTHR21022">
    <property type="entry name" value="PREPHENATE DEHYDRATASE P PROTEIN"/>
    <property type="match status" value="1"/>
</dbReference>
<protein>
    <recommendedName>
        <fullName evidence="7">Bifunctional chorismate mutase/prephenate dehydratase</fullName>
        <ecNumber evidence="6">4.2.1.51</ecNumber>
    </recommendedName>
    <alternativeName>
        <fullName evidence="17">Chorismate mutase-prephenate dehydratase</fullName>
    </alternativeName>
    <alternativeName>
        <fullName evidence="8">Prephenate dehydratase</fullName>
    </alternativeName>
    <alternativeName>
        <fullName evidence="16">p-protein</fullName>
    </alternativeName>
</protein>
<dbReference type="NCBIfam" id="TIGR01805">
    <property type="entry name" value="CM_mono_grmpos"/>
    <property type="match status" value="1"/>
</dbReference>
<comment type="caution">
    <text evidence="23">The sequence shown here is derived from an EMBL/GenBank/DDBJ whole genome shotgun (WGS) entry which is preliminary data.</text>
</comment>
<comment type="function">
    <text evidence="2">Catalyzes the Claisen rearrangement of chorismate to prephenate and the decarboxylation/dehydration of prephenate to phenylpyruvate.</text>
</comment>
<dbReference type="InterPro" id="IPR002912">
    <property type="entry name" value="ACT_dom"/>
</dbReference>
<evidence type="ECO:0000313" key="23">
    <source>
        <dbReference type="EMBL" id="EMD17042.1"/>
    </source>
</evidence>
<evidence type="ECO:0000256" key="10">
    <source>
        <dbReference type="ARBA" id="ARBA00022605"/>
    </source>
</evidence>
<dbReference type="PROSITE" id="PS51168">
    <property type="entry name" value="CHORISMATE_MUT_2"/>
    <property type="match status" value="1"/>
</dbReference>
<evidence type="ECO:0000256" key="4">
    <source>
        <dbReference type="ARBA" id="ARBA00004741"/>
    </source>
</evidence>
<dbReference type="InterPro" id="IPR045865">
    <property type="entry name" value="ACT-like_dom_sf"/>
</dbReference>
<keyword evidence="11" id="KW-0057">Aromatic amino acid biosynthesis</keyword>
<feature type="domain" description="ACT" evidence="22">
    <location>
        <begin position="290"/>
        <end position="367"/>
    </location>
</feature>
<accession>M2P9N0</accession>
<dbReference type="PATRIC" id="fig|999415.3.peg.603"/>
<dbReference type="SUPFAM" id="SSF55021">
    <property type="entry name" value="ACT-like"/>
    <property type="match status" value="1"/>
</dbReference>
<evidence type="ECO:0000256" key="16">
    <source>
        <dbReference type="ARBA" id="ARBA00031175"/>
    </source>
</evidence>
<dbReference type="GO" id="GO:0004106">
    <property type="term" value="F:chorismate mutase activity"/>
    <property type="evidence" value="ECO:0007669"/>
    <property type="project" value="UniProtKB-EC"/>
</dbReference>
<dbReference type="GO" id="GO:0004664">
    <property type="term" value="F:prephenate dehydratase activity"/>
    <property type="evidence" value="ECO:0007669"/>
    <property type="project" value="UniProtKB-EC"/>
</dbReference>
<evidence type="ECO:0000259" key="20">
    <source>
        <dbReference type="PROSITE" id="PS51168"/>
    </source>
</evidence>
<evidence type="ECO:0000256" key="9">
    <source>
        <dbReference type="ARBA" id="ARBA00022490"/>
    </source>
</evidence>
<keyword evidence="12" id="KW-0584">Phenylalanine biosynthesis</keyword>
<keyword evidence="10" id="KW-0028">Amino-acid biosynthesis</keyword>
<feature type="site" description="Essential for prephenate dehydratase activity" evidence="19">
    <location>
        <position position="271"/>
    </location>
</feature>
<dbReference type="OrthoDB" id="9802281at2"/>
<evidence type="ECO:0000256" key="12">
    <source>
        <dbReference type="ARBA" id="ARBA00023222"/>
    </source>
</evidence>
<evidence type="ECO:0000256" key="11">
    <source>
        <dbReference type="ARBA" id="ARBA00023141"/>
    </source>
</evidence>
<dbReference type="Gene3D" id="3.40.190.10">
    <property type="entry name" value="Periplasmic binding protein-like II"/>
    <property type="match status" value="2"/>
</dbReference>
<gene>
    <name evidence="23" type="ORF">HMPREF9943_00605</name>
</gene>
<evidence type="ECO:0000256" key="6">
    <source>
        <dbReference type="ARBA" id="ARBA00013147"/>
    </source>
</evidence>
<dbReference type="GO" id="GO:0005737">
    <property type="term" value="C:cytoplasm"/>
    <property type="evidence" value="ECO:0007669"/>
    <property type="project" value="UniProtKB-SubCell"/>
</dbReference>
<dbReference type="eggNOG" id="COG0077">
    <property type="taxonomic scope" value="Bacteria"/>
</dbReference>
<evidence type="ECO:0000256" key="19">
    <source>
        <dbReference type="PIRSR" id="PIRSR001500-2"/>
    </source>
</evidence>
<sequence>MKLDKIRKEIDEIDSVMLNLFEKRMHLSKEVADYKIKNHMEIFQKDREQEVLEKNLNKLDDKNLYNYARNFILQNMNLSKRYQATFLKQEELPFDSVKKDHLVIGYQGIPGSFSHQAVNTYFKEGKQKHYDSFEDVFKALGNHEIDYGVLPLENSTTGAINDNYDLITEYGFYIVGEQSLSVGQHLLGVKGSHLKDIKKVYSHPQGILQSSRFLHSHHISSEAYPNTAMAAKMIACLQNKQLGAIASLEAAKLYGLDIIATHIEDDDTNHTRFIIIGRHLESHQEASRISTVFTLRHAVGALYEVMKIVKDHQMNMARIESRPIPHTPWEYYFYMDIDGNLHDPDTLSCIEEIKACTSSFRLLGNYQRK</sequence>
<comment type="catalytic activity">
    <reaction evidence="18">
        <text>prephenate + H(+) = 3-phenylpyruvate + CO2 + H2O</text>
        <dbReference type="Rhea" id="RHEA:21648"/>
        <dbReference type="ChEBI" id="CHEBI:15377"/>
        <dbReference type="ChEBI" id="CHEBI:15378"/>
        <dbReference type="ChEBI" id="CHEBI:16526"/>
        <dbReference type="ChEBI" id="CHEBI:18005"/>
        <dbReference type="ChEBI" id="CHEBI:29934"/>
        <dbReference type="EC" id="4.2.1.51"/>
    </reaction>
</comment>
<dbReference type="GO" id="GO:0046417">
    <property type="term" value="P:chorismate metabolic process"/>
    <property type="evidence" value="ECO:0007669"/>
    <property type="project" value="InterPro"/>
</dbReference>
<evidence type="ECO:0000256" key="14">
    <source>
        <dbReference type="ARBA" id="ARBA00023239"/>
    </source>
</evidence>
<dbReference type="UniPathway" id="UPA00120">
    <property type="reaction ID" value="UER00203"/>
</dbReference>
<evidence type="ECO:0000256" key="18">
    <source>
        <dbReference type="ARBA" id="ARBA00047848"/>
    </source>
</evidence>
<feature type="domain" description="Chorismate mutase" evidence="20">
    <location>
        <begin position="1"/>
        <end position="83"/>
    </location>
</feature>
<keyword evidence="13" id="KW-0413">Isomerase</keyword>
<reference evidence="23 24" key="1">
    <citation type="submission" date="2013-02" db="EMBL/GenBank/DDBJ databases">
        <title>The Genome Sequence of Lactobacillus catenaformis F0143.</title>
        <authorList>
            <consortium name="The Broad Institute Genome Sequencing Platform"/>
            <person name="Earl A."/>
            <person name="Ward D."/>
            <person name="Feldgarden M."/>
            <person name="Gevers D."/>
            <person name="Izard J."/>
            <person name="Blanton J.M."/>
            <person name="Mathney J."/>
            <person name="Dewhirst F.E."/>
            <person name="Young S.K."/>
            <person name="Zeng Q."/>
            <person name="Gargeya S."/>
            <person name="Fitzgerald M."/>
            <person name="Haas B."/>
            <person name="Abouelleil A."/>
            <person name="Alvarado L."/>
            <person name="Arachchi H.M."/>
            <person name="Berlin A."/>
            <person name="Chapman S.B."/>
            <person name="Gearin G."/>
            <person name="Goldberg J."/>
            <person name="Griggs A."/>
            <person name="Gujja S."/>
            <person name="Hansen M."/>
            <person name="Heiman D."/>
            <person name="Howarth C."/>
            <person name="Larimer J."/>
            <person name="Lui A."/>
            <person name="MacDonald P.J.P."/>
            <person name="McCowen C."/>
            <person name="Montmayeur A."/>
            <person name="Murphy C."/>
            <person name="Neiman D."/>
            <person name="Pearson M."/>
            <person name="Priest M."/>
            <person name="Roberts A."/>
            <person name="Saif S."/>
            <person name="Shea T."/>
            <person name="Sisk P."/>
            <person name="Stolte C."/>
            <person name="Sykes S."/>
            <person name="Wortman J."/>
            <person name="Nusbaum C."/>
            <person name="Birren B."/>
        </authorList>
    </citation>
    <scope>NUCLEOTIDE SEQUENCE [LARGE SCALE GENOMIC DNA]</scope>
    <source>
        <strain evidence="23 24">OT 569</strain>
    </source>
</reference>
<dbReference type="PROSITE" id="PS51671">
    <property type="entry name" value="ACT"/>
    <property type="match status" value="1"/>
</dbReference>
<dbReference type="PROSITE" id="PS00857">
    <property type="entry name" value="PREPHENATE_DEHYDR_1"/>
    <property type="match status" value="1"/>
</dbReference>
<evidence type="ECO:0000256" key="7">
    <source>
        <dbReference type="ARBA" id="ARBA00014401"/>
    </source>
</evidence>
<comment type="pathway">
    <text evidence="4">Amino-acid biosynthesis; L-phenylalanine biosynthesis; phenylpyruvate from prephenate: step 1/1.</text>
</comment>
<dbReference type="PROSITE" id="PS51171">
    <property type="entry name" value="PREPHENATE_DEHYDR_3"/>
    <property type="match status" value="1"/>
</dbReference>
<dbReference type="InterPro" id="IPR001086">
    <property type="entry name" value="Preph_deHydtase"/>
</dbReference>
<evidence type="ECO:0000313" key="24">
    <source>
        <dbReference type="Proteomes" id="UP000011758"/>
    </source>
</evidence>
<dbReference type="Gene3D" id="3.30.70.260">
    <property type="match status" value="1"/>
</dbReference>
<dbReference type="STRING" id="999415.HMPREF9943_00605"/>
<dbReference type="InterPro" id="IPR008242">
    <property type="entry name" value="Chor_mutase/pphenate_deHydtase"/>
</dbReference>
<evidence type="ECO:0000256" key="3">
    <source>
        <dbReference type="ARBA" id="ARBA00004496"/>
    </source>
</evidence>
<evidence type="ECO:0000256" key="5">
    <source>
        <dbReference type="ARBA" id="ARBA00004817"/>
    </source>
</evidence>
<evidence type="ECO:0000256" key="13">
    <source>
        <dbReference type="ARBA" id="ARBA00023235"/>
    </source>
</evidence>
<dbReference type="Gene3D" id="1.20.59.10">
    <property type="entry name" value="Chorismate mutase"/>
    <property type="match status" value="1"/>
</dbReference>
<dbReference type="UniPathway" id="UPA00121">
    <property type="reaction ID" value="UER00345"/>
</dbReference>
<dbReference type="SMART" id="SM00830">
    <property type="entry name" value="CM_2"/>
    <property type="match status" value="1"/>
</dbReference>
<feature type="domain" description="Prephenate dehydratase" evidence="21">
    <location>
        <begin position="103"/>
        <end position="278"/>
    </location>
</feature>
<organism evidence="23 24">
    <name type="scientific">Eggerthia catenaformis OT 569 = DSM 20559</name>
    <dbReference type="NCBI Taxonomy" id="999415"/>
    <lineage>
        <taxon>Bacteria</taxon>
        <taxon>Bacillati</taxon>
        <taxon>Bacillota</taxon>
        <taxon>Erysipelotrichia</taxon>
        <taxon>Erysipelotrichales</taxon>
        <taxon>Coprobacillaceae</taxon>
        <taxon>Eggerthia</taxon>
    </lineage>
</organism>
<dbReference type="BioCyc" id="ECAT999415-HMP:GTTI-626-MONOMER"/>
<dbReference type="CDD" id="cd13631">
    <property type="entry name" value="PBP2_Ct-PDT_like"/>
    <property type="match status" value="1"/>
</dbReference>